<sequence>MKSCGVSLTAAASAAARSLGVAGNDEEKMASGKATEIEEDFPKLTARERERLVAADSSLFGFHRLQEDGARTKALLLKAVRCYDAIILKAEGKVDPDIFCQLGHFNLLLEDYQKALSAYQRYFSLQSDYWKNPAFLYGLGMVYVHYNAFQWAIKAFQEVLYIDPGFSRSKEIHLRLGLMFKVNTDYESSLKHFQLALIDSNLCTLSKAEIQFHIAHLYEIQKKYRAAKEAYERLLQTETLPAQVKATTLQQLGWMHHTVEQLGDKGTKDSYAIQCLQKSLEADPNSGQSWYFLGRCYSSIGKVQDAFISYRQSIDKSEASADTWCSIGVLYQQQNQPMDALQAYICAVQLDHSHAAAWMDLGTLYESCGQPHDAIKCYVNATRSHACLNTAALTQRIKLLQACKAEEGQPASNHTDPQASPAKKKRTASPAKSVADSWTNNNNNNQQQQQIPSWYLTPQKLQHLDHLRTNRANLKPPQVQMLEQLENQFSLMQQHQQQQAAAGGQPQPGFSNGPSAEPPHHHLLPRASPLNHTAQPTANGSCSLSPLAAGPLGNLDRNHHTPGLGGGAAASNGNVPYPQQNSLPHHCTAASRPSTSSTTSSPSHADETWRSQQRNTTTQGLHKGPGSHSAGPNGEPPFSSSSSSSPHTSSFSSSGILLNQVGHSSGPCTASSSASSLSPTSPQSTPNHLSSPPHCATTSGVHTKDATPSGGNGGAGATLPSGPDAATAAARQSAGTPLSPGAAPAQRLTNHVQPRLTDCSAGPSQPSSPAPGVLTSDNPQLSALLKGKANATSNDDNNNHSNQGGPSSEKINNVHPGLQSTTTSPSATSTPSPRSADPHTTNSLSCLNSPSTADNNNDQGPKLNGTTGPEDSQSPMKLKPSGGTHRHGAPAGLAPWSSFSIYPSSSEVLKACRNLGKNGLSTSSILLDKCPPPRPPCSPSPPLPKDKLNPPTPSIYLENKRDAFFPPLHQFCTNPTNPVTVIRGLAGALKLDLGLFSTKTLVEANPDHLVEVRTQLAQPTDENWDPSGGRKMWRCESSRSHTTIVKYAQYQASSFQESLREENEKKKEVDVEASSSDSAMRRRKGPFKHLKFGTNIDLSDEKKWKQQLQELAKLPAFARVVSAGNLLSHVGHTILGMNTVQLYMKVPGSRTPGHQENNNFCSVNINIGPGDCEWFAVPEPYWGVINDFCEKNNINFLMGSWWPNLEDLYETNVPVYRFIQRPGDLVWLNTGTVHWVQAIGWCNNIAWNVGPLTANQYKLAVERYEWNKLQSVKSIVPMIHLSWNMARNIKVSDHRLFEMIKYCLLRTLKQCQMQRELLLAAGKELVWHGRTANEPAHYCSICEVEVFDLLFVTSESNSRKTYVVHCQDCARRGSSDLDNFVVLEQYKVDDLMQVYDQFTLRAATRLLSSYSVGAFLRCSQFVLFPASLEIPTVPLDDRLHRGNSEKKRARHHRLSSLIGQDVTRGLWHVAAATLPPTLLSRCTGMVKTPEDQLLRGENPQRRRPSPRQSGDDNVVTENRRTGDKSITSRLSRTKADSVSMSTTKRDVFRSQILEEAGERSDCRSQKQTGHVRQEDGEKKKNVRRRDQDPEPPCTSSVEHGGDISSVHDISRHLIGPRHLTTSHDISRHLTTSHRSTTCHWSTTSHQSTGRRSPTCHQSREVFRRNNCELSSVRLQVQNKVRTFVPSSENVQNNNVRQQTQAPFGHFQLMYSLLQTHCEVRESHSSL</sequence>
<dbReference type="Pfam" id="PF13181">
    <property type="entry name" value="TPR_8"/>
    <property type="match status" value="1"/>
</dbReference>
<dbReference type="InterPro" id="IPR011990">
    <property type="entry name" value="TPR-like_helical_dom_sf"/>
</dbReference>
<evidence type="ECO:0000256" key="4">
    <source>
        <dbReference type="ARBA" id="ARBA00022553"/>
    </source>
</evidence>
<comment type="cofactor">
    <cofactor evidence="2">
        <name>L-ascorbate</name>
        <dbReference type="ChEBI" id="CHEBI:38290"/>
    </cofactor>
</comment>
<comment type="cofactor">
    <cofactor evidence="1">
        <name>Fe(2+)</name>
        <dbReference type="ChEBI" id="CHEBI:29033"/>
    </cofactor>
</comment>
<evidence type="ECO:0000259" key="17">
    <source>
        <dbReference type="PROSITE" id="PS51184"/>
    </source>
</evidence>
<dbReference type="SMART" id="SM00028">
    <property type="entry name" value="TPR"/>
    <property type="match status" value="7"/>
</dbReference>
<keyword evidence="8" id="KW-0223">Dioxygenase</keyword>
<feature type="compositionally biased region" description="Polar residues" evidence="16">
    <location>
        <begin position="571"/>
        <end position="583"/>
    </location>
</feature>
<dbReference type="PROSITE" id="PS51184">
    <property type="entry name" value="JMJC"/>
    <property type="match status" value="1"/>
</dbReference>
<evidence type="ECO:0000256" key="6">
    <source>
        <dbReference type="ARBA" id="ARBA00022833"/>
    </source>
</evidence>
<feature type="compositionally biased region" description="Polar residues" evidence="16">
    <location>
        <begin position="530"/>
        <end position="544"/>
    </location>
</feature>
<dbReference type="InterPro" id="IPR051630">
    <property type="entry name" value="Corepressor-Demethylase"/>
</dbReference>
<feature type="compositionally biased region" description="Low complexity" evidence="16">
    <location>
        <begin position="760"/>
        <end position="772"/>
    </location>
</feature>
<dbReference type="SUPFAM" id="SSF51197">
    <property type="entry name" value="Clavaminate synthase-like"/>
    <property type="match status" value="1"/>
</dbReference>
<feature type="compositionally biased region" description="Low complexity" evidence="16">
    <location>
        <begin position="820"/>
        <end position="833"/>
    </location>
</feature>
<feature type="repeat" description="TPR" evidence="15">
    <location>
        <begin position="321"/>
        <end position="354"/>
    </location>
</feature>
<accession>A0A6A4S6P1</accession>
<dbReference type="Proteomes" id="UP000438429">
    <property type="component" value="Unassembled WGS sequence"/>
</dbReference>
<feature type="compositionally biased region" description="Polar residues" evidence="16">
    <location>
        <begin position="838"/>
        <end position="875"/>
    </location>
</feature>
<keyword evidence="6" id="KW-0862">Zinc</keyword>
<feature type="compositionally biased region" description="Polar residues" evidence="16">
    <location>
        <begin position="790"/>
        <end position="811"/>
    </location>
</feature>
<comment type="subcellular location">
    <subcellularLocation>
        <location evidence="3">Nucleus</location>
    </subcellularLocation>
</comment>
<dbReference type="Pfam" id="PF21326">
    <property type="entry name" value="KDM6_GATAL"/>
    <property type="match status" value="1"/>
</dbReference>
<dbReference type="Gene3D" id="2.10.110.20">
    <property type="match status" value="1"/>
</dbReference>
<dbReference type="PANTHER" id="PTHR14017:SF9">
    <property type="entry name" value="LYSINE-SPECIFIC DEMETHYLASE 6A"/>
    <property type="match status" value="1"/>
</dbReference>
<dbReference type="Pfam" id="PF02373">
    <property type="entry name" value="JmjC"/>
    <property type="match status" value="1"/>
</dbReference>
<feature type="repeat" description="TPR" evidence="15">
    <location>
        <begin position="133"/>
        <end position="166"/>
    </location>
</feature>
<evidence type="ECO:0000256" key="8">
    <source>
        <dbReference type="ARBA" id="ARBA00022964"/>
    </source>
</evidence>
<dbReference type="InterPro" id="IPR019734">
    <property type="entry name" value="TPR_rpt"/>
</dbReference>
<keyword evidence="4" id="KW-0597">Phosphoprotein</keyword>
<dbReference type="FunFam" id="1.25.40.10:FF:000011">
    <property type="entry name" value="lysine-specific demethylase 6A isoform X3"/>
    <property type="match status" value="1"/>
</dbReference>
<protein>
    <recommendedName>
        <fullName evidence="13">[histone H3]-trimethyl-L-lysine(27) demethylase</fullName>
        <ecNumber evidence="13">1.14.11.68</ecNumber>
    </recommendedName>
</protein>
<evidence type="ECO:0000256" key="7">
    <source>
        <dbReference type="ARBA" id="ARBA00022853"/>
    </source>
</evidence>
<feature type="compositionally biased region" description="Basic and acidic residues" evidence="16">
    <location>
        <begin position="1489"/>
        <end position="1500"/>
    </location>
</feature>
<evidence type="ECO:0000256" key="9">
    <source>
        <dbReference type="ARBA" id="ARBA00023002"/>
    </source>
</evidence>
<evidence type="ECO:0000256" key="11">
    <source>
        <dbReference type="ARBA" id="ARBA00023242"/>
    </source>
</evidence>
<keyword evidence="5" id="KW-0479">Metal-binding</keyword>
<feature type="region of interest" description="Disordered" evidence="16">
    <location>
        <begin position="406"/>
        <end position="447"/>
    </location>
</feature>
<comment type="similarity">
    <text evidence="12">Belongs to the UTX family.</text>
</comment>
<feature type="compositionally biased region" description="Polar residues" evidence="16">
    <location>
        <begin position="1524"/>
        <end position="1542"/>
    </location>
</feature>
<dbReference type="EC" id="1.14.11.68" evidence="13"/>
<dbReference type="FunFam" id="1.20.58.1370:FF:000001">
    <property type="entry name" value="lysine-specific demethylase 6A isoform X2"/>
    <property type="match status" value="1"/>
</dbReference>
<comment type="caution">
    <text evidence="18">The sequence shown here is derived from an EMBL/GenBank/DDBJ whole genome shotgun (WGS) entry which is preliminary data.</text>
</comment>
<keyword evidence="7" id="KW-0156">Chromatin regulator</keyword>
<evidence type="ECO:0000256" key="13">
    <source>
        <dbReference type="ARBA" id="ARBA00034525"/>
    </source>
</evidence>
<feature type="region of interest" description="Disordered" evidence="16">
    <location>
        <begin position="1555"/>
        <end position="1605"/>
    </location>
</feature>
<evidence type="ECO:0000256" key="16">
    <source>
        <dbReference type="SAM" id="MobiDB-lite"/>
    </source>
</evidence>
<feature type="compositionally biased region" description="Basic and acidic residues" evidence="16">
    <location>
        <begin position="1058"/>
        <end position="1070"/>
    </location>
</feature>
<keyword evidence="10" id="KW-0408">Iron</keyword>
<evidence type="ECO:0000256" key="1">
    <source>
        <dbReference type="ARBA" id="ARBA00001954"/>
    </source>
</evidence>
<dbReference type="PANTHER" id="PTHR14017">
    <property type="entry name" value="LYSINE-SPECIFIC DEMETHYLASE"/>
    <property type="match status" value="1"/>
</dbReference>
<evidence type="ECO:0000256" key="15">
    <source>
        <dbReference type="PROSITE-ProRule" id="PRU00339"/>
    </source>
</evidence>
<dbReference type="GO" id="GO:0010468">
    <property type="term" value="P:regulation of gene expression"/>
    <property type="evidence" value="ECO:0007669"/>
    <property type="project" value="TreeGrafter"/>
</dbReference>
<evidence type="ECO:0000256" key="5">
    <source>
        <dbReference type="ARBA" id="ARBA00022723"/>
    </source>
</evidence>
<gene>
    <name evidence="18" type="ORF">F2P81_021629</name>
</gene>
<organism evidence="18 19">
    <name type="scientific">Scophthalmus maximus</name>
    <name type="common">Turbot</name>
    <name type="synonym">Psetta maxima</name>
    <dbReference type="NCBI Taxonomy" id="52904"/>
    <lineage>
        <taxon>Eukaryota</taxon>
        <taxon>Metazoa</taxon>
        <taxon>Chordata</taxon>
        <taxon>Craniata</taxon>
        <taxon>Vertebrata</taxon>
        <taxon>Euteleostomi</taxon>
        <taxon>Actinopterygii</taxon>
        <taxon>Neopterygii</taxon>
        <taxon>Teleostei</taxon>
        <taxon>Neoteleostei</taxon>
        <taxon>Acanthomorphata</taxon>
        <taxon>Carangaria</taxon>
        <taxon>Pleuronectiformes</taxon>
        <taxon>Pleuronectoidei</taxon>
        <taxon>Scophthalmidae</taxon>
        <taxon>Scophthalmus</taxon>
    </lineage>
</organism>
<feature type="region of interest" description="Disordered" evidence="16">
    <location>
        <begin position="926"/>
        <end position="950"/>
    </location>
</feature>
<dbReference type="SUPFAM" id="SSF48452">
    <property type="entry name" value="TPR-like"/>
    <property type="match status" value="1"/>
</dbReference>
<dbReference type="GO" id="GO:0071558">
    <property type="term" value="F:histone H3K27me2/H3K27me3 demethylase activity"/>
    <property type="evidence" value="ECO:0007669"/>
    <property type="project" value="UniProtKB-EC"/>
</dbReference>
<evidence type="ECO:0000256" key="12">
    <source>
        <dbReference type="ARBA" id="ARBA00034483"/>
    </source>
</evidence>
<dbReference type="FunFam" id="2.60.120.650:FF:000002">
    <property type="entry name" value="lysine-specific demethylase 6A isoform X2"/>
    <property type="match status" value="1"/>
</dbReference>
<feature type="compositionally biased region" description="Polar residues" evidence="16">
    <location>
        <begin position="610"/>
        <end position="620"/>
    </location>
</feature>
<feature type="region of interest" description="Disordered" evidence="16">
    <location>
        <begin position="492"/>
        <end position="891"/>
    </location>
</feature>
<dbReference type="GO" id="GO:0000978">
    <property type="term" value="F:RNA polymerase II cis-regulatory region sequence-specific DNA binding"/>
    <property type="evidence" value="ECO:0007669"/>
    <property type="project" value="TreeGrafter"/>
</dbReference>
<dbReference type="InterPro" id="IPR048560">
    <property type="entry name" value="KDM6A_B-like_GATAL"/>
</dbReference>
<dbReference type="InterPro" id="IPR048562">
    <property type="entry name" value="KDM6A_B-like_C-hel"/>
</dbReference>
<dbReference type="PROSITE" id="PS50005">
    <property type="entry name" value="TPR"/>
    <property type="match status" value="3"/>
</dbReference>
<feature type="compositionally biased region" description="Basic and acidic residues" evidence="16">
    <location>
        <begin position="1571"/>
        <end position="1588"/>
    </location>
</feature>
<proteinExistence type="inferred from homology"/>
<dbReference type="GO" id="GO:0007507">
    <property type="term" value="P:heart development"/>
    <property type="evidence" value="ECO:0007669"/>
    <property type="project" value="TreeGrafter"/>
</dbReference>
<comment type="catalytic activity">
    <reaction evidence="14">
        <text>N(6),N(6),N(6)-trimethyl-L-lysyl(27)-[histone H3] + 2 2-oxoglutarate + 2 O2 = N(6)-methyl-L-lysyl(27)-[histone H3] + 2 formaldehyde + 2 succinate + 2 CO2</text>
        <dbReference type="Rhea" id="RHEA:60224"/>
        <dbReference type="Rhea" id="RHEA-COMP:15535"/>
        <dbReference type="Rhea" id="RHEA-COMP:15544"/>
        <dbReference type="ChEBI" id="CHEBI:15379"/>
        <dbReference type="ChEBI" id="CHEBI:16526"/>
        <dbReference type="ChEBI" id="CHEBI:16810"/>
        <dbReference type="ChEBI" id="CHEBI:16842"/>
        <dbReference type="ChEBI" id="CHEBI:30031"/>
        <dbReference type="ChEBI" id="CHEBI:61929"/>
        <dbReference type="ChEBI" id="CHEBI:61961"/>
        <dbReference type="EC" id="1.14.11.68"/>
    </reaction>
</comment>
<feature type="domain" description="JmjC" evidence="17">
    <location>
        <begin position="1103"/>
        <end position="1266"/>
    </location>
</feature>
<evidence type="ECO:0000313" key="19">
    <source>
        <dbReference type="Proteomes" id="UP000438429"/>
    </source>
</evidence>
<feature type="compositionally biased region" description="Low complexity" evidence="16">
    <location>
        <begin position="664"/>
        <end position="686"/>
    </location>
</feature>
<dbReference type="Gene3D" id="1.20.58.1370">
    <property type="match status" value="2"/>
</dbReference>
<dbReference type="InterPro" id="IPR046941">
    <property type="entry name" value="KDM6_GATAL_sf"/>
</dbReference>
<evidence type="ECO:0000313" key="18">
    <source>
        <dbReference type="EMBL" id="KAF0026892.1"/>
    </source>
</evidence>
<feature type="region of interest" description="Disordered" evidence="16">
    <location>
        <begin position="1489"/>
        <end position="1543"/>
    </location>
</feature>
<keyword evidence="15" id="KW-0802">TPR repeat</keyword>
<feature type="region of interest" description="Disordered" evidence="16">
    <location>
        <begin position="1058"/>
        <end position="1080"/>
    </location>
</feature>
<evidence type="ECO:0000256" key="10">
    <source>
        <dbReference type="ARBA" id="ARBA00023004"/>
    </source>
</evidence>
<feature type="compositionally biased region" description="Pro residues" evidence="16">
    <location>
        <begin position="930"/>
        <end position="943"/>
    </location>
</feature>
<feature type="repeat" description="TPR" evidence="15">
    <location>
        <begin position="96"/>
        <end position="129"/>
    </location>
</feature>
<keyword evidence="9" id="KW-0560">Oxidoreductase</keyword>
<dbReference type="SMART" id="SM00558">
    <property type="entry name" value="JmjC"/>
    <property type="match status" value="1"/>
</dbReference>
<evidence type="ECO:0000256" key="14">
    <source>
        <dbReference type="ARBA" id="ARBA00048695"/>
    </source>
</evidence>
<name>A0A6A4S6P1_SCOMX</name>
<keyword evidence="11" id="KW-0539">Nucleus</keyword>
<dbReference type="GO" id="GO:0044666">
    <property type="term" value="C:MLL3/4 complex"/>
    <property type="evidence" value="ECO:0007669"/>
    <property type="project" value="TreeGrafter"/>
</dbReference>
<evidence type="ECO:0000256" key="3">
    <source>
        <dbReference type="ARBA" id="ARBA00004123"/>
    </source>
</evidence>
<reference evidence="18 19" key="1">
    <citation type="submission" date="2019-06" db="EMBL/GenBank/DDBJ databases">
        <title>Draft genomes of female and male turbot (Scophthalmus maximus).</title>
        <authorList>
            <person name="Xu H."/>
            <person name="Xu X.-W."/>
            <person name="Shao C."/>
            <person name="Chen S."/>
        </authorList>
    </citation>
    <scope>NUCLEOTIDE SEQUENCE [LARGE SCALE GENOMIC DNA]</scope>
    <source>
        <strain evidence="18">Ysfricsl-2016a</strain>
        <tissue evidence="18">Blood</tissue>
    </source>
</reference>
<dbReference type="FunFam" id="2.10.110.20:FF:000001">
    <property type="entry name" value="lysine-specific demethylase 6A isoform X2"/>
    <property type="match status" value="1"/>
</dbReference>
<dbReference type="Pfam" id="PF21322">
    <property type="entry name" value="KDM6_C-hel"/>
    <property type="match status" value="1"/>
</dbReference>
<dbReference type="Gene3D" id="1.25.40.10">
    <property type="entry name" value="Tetratricopeptide repeat domain"/>
    <property type="match status" value="2"/>
</dbReference>
<dbReference type="Gene3D" id="2.60.120.650">
    <property type="entry name" value="Cupin"/>
    <property type="match status" value="1"/>
</dbReference>
<dbReference type="GO" id="GO:0046872">
    <property type="term" value="F:metal ion binding"/>
    <property type="evidence" value="ECO:0007669"/>
    <property type="project" value="UniProtKB-KW"/>
</dbReference>
<dbReference type="EMBL" id="VEVO01000019">
    <property type="protein sequence ID" value="KAF0026892.1"/>
    <property type="molecule type" value="Genomic_DNA"/>
</dbReference>
<feature type="compositionally biased region" description="Low complexity" evidence="16">
    <location>
        <begin position="493"/>
        <end position="509"/>
    </location>
</feature>
<dbReference type="InterPro" id="IPR003347">
    <property type="entry name" value="JmjC_dom"/>
</dbReference>
<feature type="compositionally biased region" description="Low complexity" evidence="16">
    <location>
        <begin position="588"/>
        <end position="603"/>
    </location>
</feature>
<evidence type="ECO:0000256" key="2">
    <source>
        <dbReference type="ARBA" id="ARBA00001961"/>
    </source>
</evidence>
<dbReference type="GO" id="GO:0031490">
    <property type="term" value="F:chromatin DNA binding"/>
    <property type="evidence" value="ECO:0007669"/>
    <property type="project" value="TreeGrafter"/>
</dbReference>
<feature type="compositionally biased region" description="Low complexity" evidence="16">
    <location>
        <begin position="636"/>
        <end position="654"/>
    </location>
</feature>